<reference evidence="1 2" key="1">
    <citation type="submission" date="2020-10" db="EMBL/GenBank/DDBJ databases">
        <title>ChiBAC.</title>
        <authorList>
            <person name="Zenner C."/>
            <person name="Hitch T.C.A."/>
            <person name="Clavel T."/>
        </authorList>
    </citation>
    <scope>NUCLEOTIDE SEQUENCE [LARGE SCALE GENOMIC DNA]</scope>
    <source>
        <strain evidence="1 2">DSM 108991</strain>
    </source>
</reference>
<dbReference type="EMBL" id="JADCKL010000009">
    <property type="protein sequence ID" value="MBE5063679.1"/>
    <property type="molecule type" value="Genomic_DNA"/>
</dbReference>
<accession>A0ABR9RL40</accession>
<evidence type="ECO:0000313" key="2">
    <source>
        <dbReference type="Proteomes" id="UP000758652"/>
    </source>
</evidence>
<dbReference type="Proteomes" id="UP000758652">
    <property type="component" value="Unassembled WGS sequence"/>
</dbReference>
<keyword evidence="2" id="KW-1185">Reference proteome</keyword>
<protein>
    <submittedName>
        <fullName evidence="1">Uncharacterized protein</fullName>
    </submittedName>
</protein>
<organism evidence="1 2">
    <name type="scientific">Claveliimonas monacensis</name>
    <dbReference type="NCBI Taxonomy" id="2779351"/>
    <lineage>
        <taxon>Bacteria</taxon>
        <taxon>Bacillati</taxon>
        <taxon>Bacillota</taxon>
        <taxon>Clostridia</taxon>
        <taxon>Lachnospirales</taxon>
        <taxon>Lachnospiraceae</taxon>
        <taxon>Claveliimonas</taxon>
    </lineage>
</organism>
<gene>
    <name evidence="1" type="ORF">INF30_10440</name>
</gene>
<sequence>MTIYITETPIKPMHGDYDILIGYGIDNKRNCYELVFTNENGKAGRLEGAMNVFTGIHIDPSSVNLKKYKGANDYGEETI</sequence>
<proteinExistence type="predicted"/>
<name>A0ABR9RL40_9FIRM</name>
<comment type="caution">
    <text evidence="1">The sequence shown here is derived from an EMBL/GenBank/DDBJ whole genome shotgun (WGS) entry which is preliminary data.</text>
</comment>
<dbReference type="RefSeq" id="WP_226395155.1">
    <property type="nucleotide sequence ID" value="NZ_JADCKL010000009.1"/>
</dbReference>
<evidence type="ECO:0000313" key="1">
    <source>
        <dbReference type="EMBL" id="MBE5063679.1"/>
    </source>
</evidence>